<dbReference type="EMBL" id="WHUW01000008">
    <property type="protein sequence ID" value="KAF8442831.1"/>
    <property type="molecule type" value="Genomic_DNA"/>
</dbReference>
<reference evidence="2" key="1">
    <citation type="submission" date="2019-10" db="EMBL/GenBank/DDBJ databases">
        <authorList>
            <consortium name="DOE Joint Genome Institute"/>
            <person name="Kuo A."/>
            <person name="Miyauchi S."/>
            <person name="Kiss E."/>
            <person name="Drula E."/>
            <person name="Kohler A."/>
            <person name="Sanchez-Garcia M."/>
            <person name="Andreopoulos B."/>
            <person name="Barry K.W."/>
            <person name="Bonito G."/>
            <person name="Buee M."/>
            <person name="Carver A."/>
            <person name="Chen C."/>
            <person name="Cichocki N."/>
            <person name="Clum A."/>
            <person name="Culley D."/>
            <person name="Crous P.W."/>
            <person name="Fauchery L."/>
            <person name="Girlanda M."/>
            <person name="Hayes R."/>
            <person name="Keri Z."/>
            <person name="LaButti K."/>
            <person name="Lipzen A."/>
            <person name="Lombard V."/>
            <person name="Magnuson J."/>
            <person name="Maillard F."/>
            <person name="Morin E."/>
            <person name="Murat C."/>
            <person name="Nolan M."/>
            <person name="Ohm R."/>
            <person name="Pangilinan J."/>
            <person name="Pereira M."/>
            <person name="Perotto S."/>
            <person name="Peter M."/>
            <person name="Riley R."/>
            <person name="Sitrit Y."/>
            <person name="Stielow B."/>
            <person name="Szollosi G."/>
            <person name="Zifcakova L."/>
            <person name="Stursova M."/>
            <person name="Spatafora J.W."/>
            <person name="Tedersoo L."/>
            <person name="Vaario L.-M."/>
            <person name="Yamada A."/>
            <person name="Yan M."/>
            <person name="Wang P."/>
            <person name="Xu J."/>
            <person name="Bruns T."/>
            <person name="Baldrian P."/>
            <person name="Vilgalys R."/>
            <person name="Henrissat B."/>
            <person name="Grigoriev I.V."/>
            <person name="Hibbett D."/>
            <person name="Nagy L.G."/>
            <person name="Martin F.M."/>
        </authorList>
    </citation>
    <scope>NUCLEOTIDE SEQUENCE</scope>
    <source>
        <strain evidence="2">BED1</strain>
    </source>
</reference>
<evidence type="ECO:0000313" key="2">
    <source>
        <dbReference type="EMBL" id="KAF8442831.1"/>
    </source>
</evidence>
<feature type="transmembrane region" description="Helical" evidence="1">
    <location>
        <begin position="153"/>
        <end position="173"/>
    </location>
</feature>
<evidence type="ECO:0000256" key="1">
    <source>
        <dbReference type="SAM" id="Phobius"/>
    </source>
</evidence>
<sequence>MQAIRKRNPFTFQSEHQDNGRAVLDEQEQAEVVDRIKEQHVSSNNQNRIALQAMLGLSCLLYVLYMLSDRSTPLFAIFPPPPEAGRATAPLDMSGLLAYVAILVHVNLSLIVHPWNVVIAGRAIRAIGFWETFLWSAAGPLLSMYSGRAWQTTVWWCIPGFLTYVVYAVHGWIRKADEDMLELAKLQYRAPGA</sequence>
<reference evidence="2" key="2">
    <citation type="journal article" date="2020" name="Nat. Commun.">
        <title>Large-scale genome sequencing of mycorrhizal fungi provides insights into the early evolution of symbiotic traits.</title>
        <authorList>
            <person name="Miyauchi S."/>
            <person name="Kiss E."/>
            <person name="Kuo A."/>
            <person name="Drula E."/>
            <person name="Kohler A."/>
            <person name="Sanchez-Garcia M."/>
            <person name="Morin E."/>
            <person name="Andreopoulos B."/>
            <person name="Barry K.W."/>
            <person name="Bonito G."/>
            <person name="Buee M."/>
            <person name="Carver A."/>
            <person name="Chen C."/>
            <person name="Cichocki N."/>
            <person name="Clum A."/>
            <person name="Culley D."/>
            <person name="Crous P.W."/>
            <person name="Fauchery L."/>
            <person name="Girlanda M."/>
            <person name="Hayes R.D."/>
            <person name="Keri Z."/>
            <person name="LaButti K."/>
            <person name="Lipzen A."/>
            <person name="Lombard V."/>
            <person name="Magnuson J."/>
            <person name="Maillard F."/>
            <person name="Murat C."/>
            <person name="Nolan M."/>
            <person name="Ohm R.A."/>
            <person name="Pangilinan J."/>
            <person name="Pereira M.F."/>
            <person name="Perotto S."/>
            <person name="Peter M."/>
            <person name="Pfister S."/>
            <person name="Riley R."/>
            <person name="Sitrit Y."/>
            <person name="Stielow J.B."/>
            <person name="Szollosi G."/>
            <person name="Zifcakova L."/>
            <person name="Stursova M."/>
            <person name="Spatafora J.W."/>
            <person name="Tedersoo L."/>
            <person name="Vaario L.M."/>
            <person name="Yamada A."/>
            <person name="Yan M."/>
            <person name="Wang P."/>
            <person name="Xu J."/>
            <person name="Bruns T."/>
            <person name="Baldrian P."/>
            <person name="Vilgalys R."/>
            <person name="Dunand C."/>
            <person name="Henrissat B."/>
            <person name="Grigoriev I.V."/>
            <person name="Hibbett D."/>
            <person name="Nagy L.G."/>
            <person name="Martin F.M."/>
        </authorList>
    </citation>
    <scope>NUCLEOTIDE SEQUENCE</scope>
    <source>
        <strain evidence="2">BED1</strain>
    </source>
</reference>
<keyword evidence="1" id="KW-1133">Transmembrane helix</keyword>
<comment type="caution">
    <text evidence="2">The sequence shown here is derived from an EMBL/GenBank/DDBJ whole genome shotgun (WGS) entry which is preliminary data.</text>
</comment>
<protein>
    <submittedName>
        <fullName evidence="2">Uncharacterized protein</fullName>
    </submittedName>
</protein>
<keyword evidence="1" id="KW-0812">Transmembrane</keyword>
<accession>A0AAD4GGK7</accession>
<evidence type="ECO:0000313" key="3">
    <source>
        <dbReference type="Proteomes" id="UP001194468"/>
    </source>
</evidence>
<feature type="transmembrane region" description="Helical" evidence="1">
    <location>
        <begin position="49"/>
        <end position="67"/>
    </location>
</feature>
<gene>
    <name evidence="2" type="ORF">L210DRAFT_3397120</name>
</gene>
<name>A0AAD4GGK7_BOLED</name>
<keyword evidence="1" id="KW-0472">Membrane</keyword>
<organism evidence="2 3">
    <name type="scientific">Boletus edulis BED1</name>
    <dbReference type="NCBI Taxonomy" id="1328754"/>
    <lineage>
        <taxon>Eukaryota</taxon>
        <taxon>Fungi</taxon>
        <taxon>Dikarya</taxon>
        <taxon>Basidiomycota</taxon>
        <taxon>Agaricomycotina</taxon>
        <taxon>Agaricomycetes</taxon>
        <taxon>Agaricomycetidae</taxon>
        <taxon>Boletales</taxon>
        <taxon>Boletineae</taxon>
        <taxon>Boletaceae</taxon>
        <taxon>Boletoideae</taxon>
        <taxon>Boletus</taxon>
    </lineage>
</organism>
<dbReference type="Proteomes" id="UP001194468">
    <property type="component" value="Unassembled WGS sequence"/>
</dbReference>
<keyword evidence="3" id="KW-1185">Reference proteome</keyword>
<proteinExistence type="predicted"/>
<dbReference type="AlphaFoldDB" id="A0AAD4GGK7"/>
<feature type="transmembrane region" description="Helical" evidence="1">
    <location>
        <begin position="96"/>
        <end position="115"/>
    </location>
</feature>